<accession>A0A0C3DIK0</accession>
<evidence type="ECO:0000313" key="2">
    <source>
        <dbReference type="EMBL" id="KIM56139.1"/>
    </source>
</evidence>
<feature type="compositionally biased region" description="Polar residues" evidence="1">
    <location>
        <begin position="23"/>
        <end position="46"/>
    </location>
</feature>
<gene>
    <name evidence="2" type="ORF">SCLCIDRAFT_1220549</name>
</gene>
<proteinExistence type="predicted"/>
<reference evidence="3" key="2">
    <citation type="submission" date="2015-01" db="EMBL/GenBank/DDBJ databases">
        <title>Evolutionary Origins and Diversification of the Mycorrhizal Mutualists.</title>
        <authorList>
            <consortium name="DOE Joint Genome Institute"/>
            <consortium name="Mycorrhizal Genomics Consortium"/>
            <person name="Kohler A."/>
            <person name="Kuo A."/>
            <person name="Nagy L.G."/>
            <person name="Floudas D."/>
            <person name="Copeland A."/>
            <person name="Barry K.W."/>
            <person name="Cichocki N."/>
            <person name="Veneault-Fourrey C."/>
            <person name="LaButti K."/>
            <person name="Lindquist E.A."/>
            <person name="Lipzen A."/>
            <person name="Lundell T."/>
            <person name="Morin E."/>
            <person name="Murat C."/>
            <person name="Riley R."/>
            <person name="Ohm R."/>
            <person name="Sun H."/>
            <person name="Tunlid A."/>
            <person name="Henrissat B."/>
            <person name="Grigoriev I.V."/>
            <person name="Hibbett D.S."/>
            <person name="Martin F."/>
        </authorList>
    </citation>
    <scope>NUCLEOTIDE SEQUENCE [LARGE SCALE GENOMIC DNA]</scope>
    <source>
        <strain evidence="3">Foug A</strain>
    </source>
</reference>
<evidence type="ECO:0000256" key="1">
    <source>
        <dbReference type="SAM" id="MobiDB-lite"/>
    </source>
</evidence>
<dbReference type="AlphaFoldDB" id="A0A0C3DIK0"/>
<evidence type="ECO:0000313" key="3">
    <source>
        <dbReference type="Proteomes" id="UP000053989"/>
    </source>
</evidence>
<organism evidence="2 3">
    <name type="scientific">Scleroderma citrinum Foug A</name>
    <dbReference type="NCBI Taxonomy" id="1036808"/>
    <lineage>
        <taxon>Eukaryota</taxon>
        <taxon>Fungi</taxon>
        <taxon>Dikarya</taxon>
        <taxon>Basidiomycota</taxon>
        <taxon>Agaricomycotina</taxon>
        <taxon>Agaricomycetes</taxon>
        <taxon>Agaricomycetidae</taxon>
        <taxon>Boletales</taxon>
        <taxon>Sclerodermatineae</taxon>
        <taxon>Sclerodermataceae</taxon>
        <taxon>Scleroderma</taxon>
    </lineage>
</organism>
<protein>
    <submittedName>
        <fullName evidence="2">Uncharacterized protein</fullName>
    </submittedName>
</protein>
<sequence length="82" mass="9049">TLTTYFTTFVGSFYLEDIPPSPNSMTRYSSVSANDAGHSTHSSSRRNMLDVLPDSIEPCAKSHCHSSEHPPYGQGPEARYLL</sequence>
<dbReference type="HOGENOM" id="CLU_2623452_0_0_1"/>
<dbReference type="InParanoid" id="A0A0C3DIK0"/>
<reference evidence="2 3" key="1">
    <citation type="submission" date="2014-04" db="EMBL/GenBank/DDBJ databases">
        <authorList>
            <consortium name="DOE Joint Genome Institute"/>
            <person name="Kuo A."/>
            <person name="Kohler A."/>
            <person name="Nagy L.G."/>
            <person name="Floudas D."/>
            <person name="Copeland A."/>
            <person name="Barry K.W."/>
            <person name="Cichocki N."/>
            <person name="Veneault-Fourrey C."/>
            <person name="LaButti K."/>
            <person name="Lindquist E.A."/>
            <person name="Lipzen A."/>
            <person name="Lundell T."/>
            <person name="Morin E."/>
            <person name="Murat C."/>
            <person name="Sun H."/>
            <person name="Tunlid A."/>
            <person name="Henrissat B."/>
            <person name="Grigoriev I.V."/>
            <person name="Hibbett D.S."/>
            <person name="Martin F."/>
            <person name="Nordberg H.P."/>
            <person name="Cantor M.N."/>
            <person name="Hua S.X."/>
        </authorList>
    </citation>
    <scope>NUCLEOTIDE SEQUENCE [LARGE SCALE GENOMIC DNA]</scope>
    <source>
        <strain evidence="2 3">Foug A</strain>
    </source>
</reference>
<feature type="region of interest" description="Disordered" evidence="1">
    <location>
        <begin position="19"/>
        <end position="82"/>
    </location>
</feature>
<dbReference type="EMBL" id="KN822122">
    <property type="protein sequence ID" value="KIM56139.1"/>
    <property type="molecule type" value="Genomic_DNA"/>
</dbReference>
<dbReference type="Proteomes" id="UP000053989">
    <property type="component" value="Unassembled WGS sequence"/>
</dbReference>
<feature type="non-terminal residue" evidence="2">
    <location>
        <position position="1"/>
    </location>
</feature>
<keyword evidence="3" id="KW-1185">Reference proteome</keyword>
<name>A0A0C3DIK0_9AGAM</name>